<dbReference type="InterPro" id="IPR014105">
    <property type="entry name" value="Carotenoid/retinoid_OxRdtase"/>
</dbReference>
<feature type="transmembrane region" description="Helical" evidence="24">
    <location>
        <begin position="210"/>
        <end position="237"/>
    </location>
</feature>
<evidence type="ECO:0000256" key="15">
    <source>
        <dbReference type="ARBA" id="ARBA00023002"/>
    </source>
</evidence>
<evidence type="ECO:0000256" key="9">
    <source>
        <dbReference type="ARBA" id="ARBA00013293"/>
    </source>
</evidence>
<dbReference type="RefSeq" id="XP_037197511.1">
    <property type="nucleotide sequence ID" value="XM_037331178.1"/>
</dbReference>
<dbReference type="GO" id="GO:0016117">
    <property type="term" value="P:carotenoid biosynthetic process"/>
    <property type="evidence" value="ECO:0007669"/>
    <property type="project" value="UniProtKB-KW"/>
</dbReference>
<evidence type="ECO:0000256" key="19">
    <source>
        <dbReference type="ARBA" id="ARBA00029313"/>
    </source>
</evidence>
<feature type="domain" description="Amine oxidase" evidence="25">
    <location>
        <begin position="589"/>
        <end position="903"/>
    </location>
</feature>
<dbReference type="Pfam" id="PF00494">
    <property type="entry name" value="SQS_PSY"/>
    <property type="match status" value="1"/>
</dbReference>
<dbReference type="NCBIfam" id="TIGR03462">
    <property type="entry name" value="CarR_dom_SF"/>
    <property type="match status" value="2"/>
</dbReference>
<dbReference type="GO" id="GO:0016020">
    <property type="term" value="C:membrane"/>
    <property type="evidence" value="ECO:0007669"/>
    <property type="project" value="UniProtKB-SubCell"/>
</dbReference>
<organism evidence="26 27">
    <name type="scientific">Botrytis fragariae</name>
    <dbReference type="NCBI Taxonomy" id="1964551"/>
    <lineage>
        <taxon>Eukaryota</taxon>
        <taxon>Fungi</taxon>
        <taxon>Dikarya</taxon>
        <taxon>Ascomycota</taxon>
        <taxon>Pezizomycotina</taxon>
        <taxon>Leotiomycetes</taxon>
        <taxon>Helotiales</taxon>
        <taxon>Sclerotiniaceae</taxon>
        <taxon>Botrytis</taxon>
    </lineage>
</organism>
<comment type="similarity">
    <text evidence="7">In the C-terminal section; belongs to the phytoene/squalene synthase family.</text>
</comment>
<feature type="compositionally biased region" description="Polar residues" evidence="23">
    <location>
        <begin position="965"/>
        <end position="980"/>
    </location>
</feature>
<comment type="catalytic activity">
    <reaction evidence="20">
        <text>all-trans-lycopene = gamma-carotene</text>
        <dbReference type="Rhea" id="RHEA:32219"/>
        <dbReference type="ChEBI" id="CHEBI:15948"/>
        <dbReference type="ChEBI" id="CHEBI:27740"/>
        <dbReference type="EC" id="5.5.1.19"/>
    </reaction>
</comment>
<dbReference type="SFLD" id="SFLDS00005">
    <property type="entry name" value="Isoprenoid_Synthase_Type_I"/>
    <property type="match status" value="1"/>
</dbReference>
<gene>
    <name evidence="26" type="ORF">Bfra_000734</name>
</gene>
<dbReference type="PROSITE" id="PS01045">
    <property type="entry name" value="SQUALEN_PHYTOEN_SYN_2"/>
    <property type="match status" value="1"/>
</dbReference>
<feature type="transmembrane region" description="Helical" evidence="24">
    <location>
        <begin position="158"/>
        <end position="178"/>
    </location>
</feature>
<feature type="transmembrane region" description="Helical" evidence="24">
    <location>
        <begin position="6"/>
        <end position="24"/>
    </location>
</feature>
<dbReference type="PANTHER" id="PTHR43734:SF1">
    <property type="entry name" value="PHYTOENE DESATURASE"/>
    <property type="match status" value="1"/>
</dbReference>
<keyword evidence="13 22" id="KW-0125">Carotenoid biosynthesis</keyword>
<evidence type="ECO:0000256" key="2">
    <source>
        <dbReference type="ARBA" id="ARBA00004141"/>
    </source>
</evidence>
<protein>
    <recommendedName>
        <fullName evidence="10">Bifunctional lycopene cyclase/phytoene synthase</fullName>
        <ecNumber evidence="8">5.5.1.19</ecNumber>
    </recommendedName>
    <alternativeName>
        <fullName evidence="9">Phytoene desaturase</fullName>
    </alternativeName>
    <alternativeName>
        <fullName evidence="21">Phytoene desaturase (3,4-didehydrolycopene-forming)</fullName>
    </alternativeName>
</protein>
<feature type="transmembrane region" description="Helical" evidence="24">
    <location>
        <begin position="1134"/>
        <end position="1155"/>
    </location>
</feature>
<evidence type="ECO:0000256" key="13">
    <source>
        <dbReference type="ARBA" id="ARBA00022746"/>
    </source>
</evidence>
<evidence type="ECO:0000256" key="10">
    <source>
        <dbReference type="ARBA" id="ARBA00018909"/>
    </source>
</evidence>
<sequence length="1173" mass="131921">MGFEYALVHLKYNIPPAIVLTFIYRPFIQRIDIYKILFLIAIAVVSTIPWDSYLIKRKIWTYPPNSSLFALEQANLSFDLSWGWERPGEKKRKPWDPLALPVSLKSARNSGQLIIGSLILTGGFLIVQNARGTYLGLILAWAGPFALLLWSLSHAFLIRLPYTTTLLPITLSTLYLWIVDTLALKRGTWSIETGTKLGLHLWDGLDIEEAVFFLATNVLIVFGLVAFDHALAILFTFPTLFPTVPECPSPQMLVCALLTDTCKYDNLRIAGIQEAAELLRQKSRSFYLASSVFHGRLRIDLILLYSFCRVADDLVDDANNTDSEAREWIVKLTHYLDLVYASKETANVAASCRSDIDKYIQDSFPPSLYRTLRLLPTHILSSKPLYELLEGFKTDLEFHQANCYRKSGEFPIRDEHNLTIYSRRVAGTVAEMCLELAFYHTSAVVLSHQRDELIQAGARMGIALQYINICRDVATDAAIGRVYLPTSWLEEEGLQPQHVVETPTGPIIDKLRGRLLKKGFAIYQEARPAIEQIPEDARMSMRVAVESYVEIGRVLKENKYVVTKGRATVPKLRRIAVAWKALRQGAGVGGIATAARLAKAGFSVTVLEKNNFTGGRCSLIHHDGYRFDQGPSLLLLPKMFKETFHDLDTSLEDEGVELLKCEPNYNLWFGDGEKFELSTDASVMKREIEKWEGKDGFERYLQWLGEAHRHYELSVREVLHKNFTSIFNMLRPSFLLNVFALHPFESIYSRASKYFWTERLRRVFTFGSMYMGMSPFDAPGTYSLLQYTELAEGIWYPVGGFHAVVEALVRICERLGVDIQLNSPVDSVLTSHDGKTTTGVLLSSGKKLNADLVVINADLVYAYNNLFPTSRSTSYAKSLQKRTGSCSSISFYWALSKQVPQLDTHNIFLADEYRESFDSIFDRQSIPDEPSFYVNVPSRVDPTAAPTGKDSIVVLVPVGHLLNSVTSNRPRGDGSATSGTGIPKEQDWESIVKSTRRRILQTIESRTKCEPIESLIVHEELNTPTSWESRFNLDKGSILGLSHSFFNVLAFRPKTKHPEIKGVYFVGASTHPGTGVPIVLGGAKITSTQILDDLRMECPWKEKSNVVSDEGVIQGKGTRSLDRIVRQGTISSNFGIFILASVVLIFTTGYINGNLRVSWDGEMKRTWGTEKAL</sequence>
<dbReference type="GO" id="GO:0016166">
    <property type="term" value="F:phytoene dehydrogenase activity"/>
    <property type="evidence" value="ECO:0007669"/>
    <property type="project" value="UniProtKB-ARBA"/>
</dbReference>
<evidence type="ECO:0000256" key="4">
    <source>
        <dbReference type="ARBA" id="ARBA00005172"/>
    </source>
</evidence>
<dbReference type="InterPro" id="IPR036188">
    <property type="entry name" value="FAD/NAD-bd_sf"/>
</dbReference>
<comment type="pathway">
    <text evidence="3">Carotenoid biosynthesis; beta-carotene biosynthesis.</text>
</comment>
<dbReference type="GO" id="GO:0051996">
    <property type="term" value="F:squalene synthase [NAD(P)H] activity"/>
    <property type="evidence" value="ECO:0007669"/>
    <property type="project" value="InterPro"/>
</dbReference>
<dbReference type="UniPathway" id="UPA00799">
    <property type="reaction ID" value="UER00773"/>
</dbReference>
<keyword evidence="18" id="KW-0511">Multifunctional enzyme</keyword>
<accession>A0A8H6ENC7</accession>
<dbReference type="PROSITE" id="PS00982">
    <property type="entry name" value="PHYTOENE_DH"/>
    <property type="match status" value="1"/>
</dbReference>
<dbReference type="GO" id="GO:0016872">
    <property type="term" value="F:intramolecular lyase activity"/>
    <property type="evidence" value="ECO:0007669"/>
    <property type="project" value="InterPro"/>
</dbReference>
<dbReference type="InterPro" id="IPR002937">
    <property type="entry name" value="Amino_oxidase"/>
</dbReference>
<evidence type="ECO:0000256" key="17">
    <source>
        <dbReference type="ARBA" id="ARBA00023235"/>
    </source>
</evidence>
<dbReference type="PANTHER" id="PTHR43734">
    <property type="entry name" value="PHYTOENE DESATURASE"/>
    <property type="match status" value="1"/>
</dbReference>
<keyword evidence="14 24" id="KW-1133">Transmembrane helix</keyword>
<keyword evidence="11" id="KW-0808">Transferase</keyword>
<dbReference type="FunFam" id="3.50.50.60:FF:000171">
    <property type="entry name" value="zeta-carotene-forming phytoene desaturase"/>
    <property type="match status" value="1"/>
</dbReference>
<comment type="similarity">
    <text evidence="5 22">Belongs to the carotenoid/retinoid oxidoreductase family.</text>
</comment>
<comment type="subcellular location">
    <subcellularLocation>
        <location evidence="2">Membrane</location>
        <topology evidence="2">Multi-pass membrane protein</topology>
    </subcellularLocation>
</comment>
<evidence type="ECO:0000256" key="3">
    <source>
        <dbReference type="ARBA" id="ARBA00005089"/>
    </source>
</evidence>
<dbReference type="InterPro" id="IPR008150">
    <property type="entry name" value="Phytoene_DH_bac_CS"/>
</dbReference>
<dbReference type="Proteomes" id="UP000531561">
    <property type="component" value="Unassembled WGS sequence"/>
</dbReference>
<evidence type="ECO:0000256" key="22">
    <source>
        <dbReference type="RuleBase" id="RU362075"/>
    </source>
</evidence>
<evidence type="ECO:0000313" key="27">
    <source>
        <dbReference type="Proteomes" id="UP000531561"/>
    </source>
</evidence>
<comment type="catalytic activity">
    <reaction evidence="19">
        <text>gamma-carotene = all-trans-beta-carotene</text>
        <dbReference type="Rhea" id="RHEA:32239"/>
        <dbReference type="ChEBI" id="CHEBI:17579"/>
        <dbReference type="ChEBI" id="CHEBI:27740"/>
        <dbReference type="EC" id="5.5.1.19"/>
    </reaction>
</comment>
<dbReference type="Gene3D" id="1.10.600.10">
    <property type="entry name" value="Farnesyl Diphosphate Synthase"/>
    <property type="match status" value="1"/>
</dbReference>
<reference evidence="26 27" key="1">
    <citation type="journal article" date="2020" name="Phytopathology">
        <title>A high-quality genome resource of Botrytis fragariae, a new and rapidly spreading fungal pathogen causing strawberry gray mold in the U.S.A.</title>
        <authorList>
            <person name="Wu Y."/>
            <person name="Saski C.A."/>
            <person name="Schnabel G."/>
            <person name="Xiao S."/>
            <person name="Hu M."/>
        </authorList>
    </citation>
    <scope>NUCLEOTIDE SEQUENCE [LARGE SCALE GENOMIC DNA]</scope>
    <source>
        <strain evidence="26 27">BVB16</strain>
    </source>
</reference>
<evidence type="ECO:0000256" key="7">
    <source>
        <dbReference type="ARBA" id="ARBA00008406"/>
    </source>
</evidence>
<dbReference type="UniPathway" id="UPA00802"/>
<dbReference type="CDD" id="cd00683">
    <property type="entry name" value="Trans_IPPS_HH"/>
    <property type="match status" value="1"/>
</dbReference>
<evidence type="ECO:0000256" key="6">
    <source>
        <dbReference type="ARBA" id="ARBA00008247"/>
    </source>
</evidence>
<evidence type="ECO:0000256" key="5">
    <source>
        <dbReference type="ARBA" id="ARBA00006046"/>
    </source>
</evidence>
<feature type="region of interest" description="Disordered" evidence="23">
    <location>
        <begin position="965"/>
        <end position="987"/>
    </location>
</feature>
<keyword evidence="16 24" id="KW-0472">Membrane</keyword>
<dbReference type="InterPro" id="IPR002060">
    <property type="entry name" value="Squ/phyt_synthse"/>
</dbReference>
<evidence type="ECO:0000256" key="14">
    <source>
        <dbReference type="ARBA" id="ARBA00022989"/>
    </source>
</evidence>
<dbReference type="SUPFAM" id="SSF51905">
    <property type="entry name" value="FAD/NAD(P)-binding domain"/>
    <property type="match status" value="1"/>
</dbReference>
<comment type="caution">
    <text evidence="26">The sequence shown here is derived from an EMBL/GenBank/DDBJ whole genome shotgun (WGS) entry which is preliminary data.</text>
</comment>
<feature type="transmembrane region" description="Helical" evidence="24">
    <location>
        <begin position="110"/>
        <end position="127"/>
    </location>
</feature>
<keyword evidence="15 22" id="KW-0560">Oxidoreductase</keyword>
<feature type="transmembrane region" description="Helical" evidence="24">
    <location>
        <begin position="134"/>
        <end position="152"/>
    </location>
</feature>
<dbReference type="AlphaFoldDB" id="A0A8H6ENC7"/>
<dbReference type="SFLD" id="SFLDG01018">
    <property type="entry name" value="Squalene/Phytoene_Synthase_Lik"/>
    <property type="match status" value="1"/>
</dbReference>
<evidence type="ECO:0000256" key="12">
    <source>
        <dbReference type="ARBA" id="ARBA00022692"/>
    </source>
</evidence>
<dbReference type="Pfam" id="PF01593">
    <property type="entry name" value="Amino_oxidase"/>
    <property type="match status" value="1"/>
</dbReference>
<keyword evidence="17" id="KW-0413">Isomerase</keyword>
<dbReference type="InterPro" id="IPR044843">
    <property type="entry name" value="Trans_IPPS_bact-type"/>
</dbReference>
<evidence type="ECO:0000256" key="18">
    <source>
        <dbReference type="ARBA" id="ARBA00023268"/>
    </source>
</evidence>
<dbReference type="Gene3D" id="3.50.50.60">
    <property type="entry name" value="FAD/NAD(P)-binding domain"/>
    <property type="match status" value="2"/>
</dbReference>
<comment type="similarity">
    <text evidence="6">In the N-terminal section; belongs to the lycopene beta-cyclase family.</text>
</comment>
<dbReference type="InterPro" id="IPR033904">
    <property type="entry name" value="Trans_IPPS_HH"/>
</dbReference>
<evidence type="ECO:0000256" key="1">
    <source>
        <dbReference type="ARBA" id="ARBA00001911"/>
    </source>
</evidence>
<evidence type="ECO:0000256" key="20">
    <source>
        <dbReference type="ARBA" id="ARBA00029335"/>
    </source>
</evidence>
<dbReference type="EC" id="5.5.1.19" evidence="8"/>
<comment type="pathway">
    <text evidence="4">Carotenoid biosynthesis; phytoene biosynthesis; all-trans-phytoene from geranylgeranyl diphosphate: step 1/1.</text>
</comment>
<dbReference type="EMBL" id="JABFCT010000002">
    <property type="protein sequence ID" value="KAF5878567.1"/>
    <property type="molecule type" value="Genomic_DNA"/>
</dbReference>
<comment type="cofactor">
    <cofactor evidence="1">
        <name>NAD(+)</name>
        <dbReference type="ChEBI" id="CHEBI:57540"/>
    </cofactor>
</comment>
<keyword evidence="12 24" id="KW-0812">Transmembrane</keyword>
<dbReference type="InterPro" id="IPR017825">
    <property type="entry name" value="Lycopene_cyclase_dom"/>
</dbReference>
<dbReference type="NCBIfam" id="TIGR02734">
    <property type="entry name" value="crtI_fam"/>
    <property type="match status" value="1"/>
</dbReference>
<evidence type="ECO:0000313" key="26">
    <source>
        <dbReference type="EMBL" id="KAF5878567.1"/>
    </source>
</evidence>
<evidence type="ECO:0000256" key="11">
    <source>
        <dbReference type="ARBA" id="ARBA00022679"/>
    </source>
</evidence>
<dbReference type="GO" id="GO:0045436">
    <property type="term" value="F:lycopene beta cyclase activity"/>
    <property type="evidence" value="ECO:0007669"/>
    <property type="project" value="UniProtKB-ARBA"/>
</dbReference>
<evidence type="ECO:0000256" key="21">
    <source>
        <dbReference type="ARBA" id="ARBA00034551"/>
    </source>
</evidence>
<name>A0A8H6ENC7_9HELO</name>
<evidence type="ECO:0000256" key="23">
    <source>
        <dbReference type="SAM" id="MobiDB-lite"/>
    </source>
</evidence>
<dbReference type="OrthoDB" id="7777654at2759"/>
<keyword evidence="27" id="KW-1185">Reference proteome</keyword>
<evidence type="ECO:0000259" key="25">
    <source>
        <dbReference type="Pfam" id="PF01593"/>
    </source>
</evidence>
<dbReference type="GO" id="GO:0004311">
    <property type="term" value="F:geranylgeranyl diphosphate synthase activity"/>
    <property type="evidence" value="ECO:0007669"/>
    <property type="project" value="InterPro"/>
</dbReference>
<dbReference type="GeneID" id="59254870"/>
<dbReference type="InterPro" id="IPR019845">
    <property type="entry name" value="Squalene/phytoene_synthase_CS"/>
</dbReference>
<dbReference type="SFLD" id="SFLDG01212">
    <property type="entry name" value="Phytoene_synthase_like"/>
    <property type="match status" value="1"/>
</dbReference>
<dbReference type="InterPro" id="IPR008949">
    <property type="entry name" value="Isoprenoid_synthase_dom_sf"/>
</dbReference>
<evidence type="ECO:0000256" key="16">
    <source>
        <dbReference type="ARBA" id="ARBA00023136"/>
    </source>
</evidence>
<evidence type="ECO:0000256" key="8">
    <source>
        <dbReference type="ARBA" id="ARBA00012242"/>
    </source>
</evidence>
<evidence type="ECO:0000256" key="24">
    <source>
        <dbReference type="SAM" id="Phobius"/>
    </source>
</evidence>
<feature type="transmembrane region" description="Helical" evidence="24">
    <location>
        <begin position="36"/>
        <end position="55"/>
    </location>
</feature>
<proteinExistence type="inferred from homology"/>
<dbReference type="SUPFAM" id="SSF48576">
    <property type="entry name" value="Terpenoid synthases"/>
    <property type="match status" value="1"/>
</dbReference>